<dbReference type="InterPro" id="IPR006628">
    <property type="entry name" value="PUR-bd_fam"/>
</dbReference>
<reference evidence="4 5" key="1">
    <citation type="submission" date="2020-07" db="EMBL/GenBank/DDBJ databases">
        <authorList>
            <person name="Sun Q."/>
        </authorList>
    </citation>
    <scope>NUCLEOTIDE SEQUENCE [LARGE SCALE GENOMIC DNA]</scope>
    <source>
        <strain evidence="4 5">MAH-1</strain>
    </source>
</reference>
<keyword evidence="5" id="KW-1185">Reference proteome</keyword>
<dbReference type="RefSeq" id="WP_176004532.1">
    <property type="nucleotide sequence ID" value="NZ_JABWMI010000003.1"/>
</dbReference>
<dbReference type="GO" id="GO:0032422">
    <property type="term" value="F:purine-rich negative regulatory element binding"/>
    <property type="evidence" value="ECO:0007669"/>
    <property type="project" value="InterPro"/>
</dbReference>
<dbReference type="Pfam" id="PF11680">
    <property type="entry name" value="DUF3276"/>
    <property type="match status" value="1"/>
</dbReference>
<evidence type="ECO:0000256" key="2">
    <source>
        <dbReference type="ARBA" id="ARBA00023125"/>
    </source>
</evidence>
<keyword evidence="2" id="KW-0238">DNA-binding</keyword>
<comment type="caution">
    <text evidence="4">The sequence shown here is derived from an EMBL/GenBank/DDBJ whole genome shotgun (WGS) entry which is preliminary data.</text>
</comment>
<dbReference type="EMBL" id="JACBJI010000001">
    <property type="protein sequence ID" value="NYA69714.1"/>
    <property type="molecule type" value="Genomic_DNA"/>
</dbReference>
<name>A0A7Y8XZB8_9FLAO</name>
<protein>
    <submittedName>
        <fullName evidence="4">DUF3276 family protein</fullName>
    </submittedName>
</protein>
<organism evidence="4 5">
    <name type="scientific">Flavobacterium agri</name>
    <dbReference type="NCBI Taxonomy" id="2743471"/>
    <lineage>
        <taxon>Bacteria</taxon>
        <taxon>Pseudomonadati</taxon>
        <taxon>Bacteroidota</taxon>
        <taxon>Flavobacteriia</taxon>
        <taxon>Flavobacteriales</taxon>
        <taxon>Flavobacteriaceae</taxon>
        <taxon>Flavobacterium</taxon>
    </lineage>
</organism>
<evidence type="ECO:0000313" key="5">
    <source>
        <dbReference type="Proteomes" id="UP000535020"/>
    </source>
</evidence>
<evidence type="ECO:0000256" key="3">
    <source>
        <dbReference type="SAM" id="MobiDB-lite"/>
    </source>
</evidence>
<comment type="similarity">
    <text evidence="1">Belongs to the PUR DNA-binding protein family.</text>
</comment>
<dbReference type="Proteomes" id="UP000535020">
    <property type="component" value="Unassembled WGS sequence"/>
</dbReference>
<feature type="region of interest" description="Disordered" evidence="3">
    <location>
        <begin position="74"/>
        <end position="96"/>
    </location>
</feature>
<dbReference type="AlphaFoldDB" id="A0A7Y8XZB8"/>
<dbReference type="SMART" id="SM00712">
    <property type="entry name" value="PUR"/>
    <property type="match status" value="1"/>
</dbReference>
<gene>
    <name evidence="4" type="ORF">HZF10_02190</name>
</gene>
<proteinExistence type="inferred from homology"/>
<dbReference type="Gene3D" id="3.10.450.700">
    <property type="match status" value="1"/>
</dbReference>
<evidence type="ECO:0000256" key="1">
    <source>
        <dbReference type="ARBA" id="ARBA00009251"/>
    </source>
</evidence>
<evidence type="ECO:0000313" key="4">
    <source>
        <dbReference type="EMBL" id="NYA69714.1"/>
    </source>
</evidence>
<sequence>MKEISSLKMTRGHRTFFFDINKSKNGNLYLKISESKKTASGFEHHRLIIFEEDMEGFFKTFQKTLEDFNMLKSKNQADRKKPSTTNTSQKAYGRWSQQEDDKLEILFCEGKKTKELSEIFARNTGAINSRIKKLELREKYGRRA</sequence>
<accession>A0A7Y8XZB8</accession>
<dbReference type="GO" id="GO:0000977">
    <property type="term" value="F:RNA polymerase II transcription regulatory region sequence-specific DNA binding"/>
    <property type="evidence" value="ECO:0007669"/>
    <property type="project" value="InterPro"/>
</dbReference>